<evidence type="ECO:0000313" key="2">
    <source>
        <dbReference type="EMBL" id="GAA3009584.1"/>
    </source>
</evidence>
<reference evidence="3" key="1">
    <citation type="journal article" date="2019" name="Int. J. Syst. Evol. Microbiol.">
        <title>The Global Catalogue of Microorganisms (GCM) 10K type strain sequencing project: providing services to taxonomists for standard genome sequencing and annotation.</title>
        <authorList>
            <consortium name="The Broad Institute Genomics Platform"/>
            <consortium name="The Broad Institute Genome Sequencing Center for Infectious Disease"/>
            <person name="Wu L."/>
            <person name="Ma J."/>
        </authorList>
    </citation>
    <scope>NUCLEOTIDE SEQUENCE [LARGE SCALE GENOMIC DNA]</scope>
    <source>
        <strain evidence="3">JCM 3106</strain>
    </source>
</reference>
<dbReference type="RefSeq" id="WP_413224602.1">
    <property type="nucleotide sequence ID" value="NZ_BAAAWD010000007.1"/>
</dbReference>
<protein>
    <recommendedName>
        <fullName evidence="1">DUF397 domain-containing protein</fullName>
    </recommendedName>
</protein>
<dbReference type="EMBL" id="BAAAWD010000007">
    <property type="protein sequence ID" value="GAA3009584.1"/>
    <property type="molecule type" value="Genomic_DNA"/>
</dbReference>
<dbReference type="Pfam" id="PF04149">
    <property type="entry name" value="DUF397"/>
    <property type="match status" value="1"/>
</dbReference>
<gene>
    <name evidence="2" type="ORF">GCM10017559_35110</name>
</gene>
<organism evidence="2 3">
    <name type="scientific">Streptosporangium longisporum</name>
    <dbReference type="NCBI Taxonomy" id="46187"/>
    <lineage>
        <taxon>Bacteria</taxon>
        <taxon>Bacillati</taxon>
        <taxon>Actinomycetota</taxon>
        <taxon>Actinomycetes</taxon>
        <taxon>Streptosporangiales</taxon>
        <taxon>Streptosporangiaceae</taxon>
        <taxon>Streptosporangium</taxon>
    </lineage>
</organism>
<evidence type="ECO:0000313" key="3">
    <source>
        <dbReference type="Proteomes" id="UP001499930"/>
    </source>
</evidence>
<evidence type="ECO:0000259" key="1">
    <source>
        <dbReference type="Pfam" id="PF04149"/>
    </source>
</evidence>
<proteinExistence type="predicted"/>
<dbReference type="Proteomes" id="UP001499930">
    <property type="component" value="Unassembled WGS sequence"/>
</dbReference>
<keyword evidence="3" id="KW-1185">Reference proteome</keyword>
<name>A0ABP6KJ51_9ACTN</name>
<accession>A0ABP6KJ51</accession>
<sequence>MRSTADLEYCDVNESVDSLWRKSSWSDGQGACVAVANLGSHCAVKDTKDPHEACFVVSTNSWEAFVAAVKRGEFDNQVGRAARRRHVPPLRSLDS</sequence>
<feature type="domain" description="DUF397" evidence="1">
    <location>
        <begin position="20"/>
        <end position="70"/>
    </location>
</feature>
<comment type="caution">
    <text evidence="2">The sequence shown here is derived from an EMBL/GenBank/DDBJ whole genome shotgun (WGS) entry which is preliminary data.</text>
</comment>
<dbReference type="InterPro" id="IPR007278">
    <property type="entry name" value="DUF397"/>
</dbReference>